<dbReference type="Pfam" id="PF01734">
    <property type="entry name" value="Patatin"/>
    <property type="match status" value="1"/>
</dbReference>
<dbReference type="InterPro" id="IPR050301">
    <property type="entry name" value="NTE"/>
</dbReference>
<dbReference type="Gene3D" id="3.40.1090.10">
    <property type="entry name" value="Cytosolic phospholipase A2 catalytic domain"/>
    <property type="match status" value="2"/>
</dbReference>
<evidence type="ECO:0000313" key="7">
    <source>
        <dbReference type="Proteomes" id="UP000183039"/>
    </source>
</evidence>
<sequence length="570" mass="64773">MEVFVMRSERMVASEWKIFSKYFSGSIQLLPFYETHTLARQVFSSKVRANSDTSYVIYRGKVPCLFITITAGQVTNILAQETIQLSWGTIFLVVDKLFKQNFQPTISFTFPQALTIHLQEVFLKHGYKVIENKSVRKDLAYHTGLILGGGGARGAYQIGVWQALKELNISIEIITGTSVGALNGALILQGDFEVAKDMWEKIDTQKILSFPTMDVSSETLGGLMSQIGSFTRSAIQSNGVSTQPLKDLIQETFSQEKMQQAATDFYLVTTELPSMQEKEIRFKSCHSDQWQSWLLASASFFPAMAATKIADKYYVDGGYRNNIPVDLALSAGATECIIVDVKGPGIMKPVKIPTVVNCLNLQTPWTMGAVLLFDGIRSTRNIQLGYLETMKTVGKKYTGYWYTFAETLSDVTAFQQTFFAYIKETYQIKLWNSMEQKNKICKKLRRVYKDRVYTENIGLVLIELLAKSQEISAYKLYTIKELASIMQQSEHGKTDLVKSIGMISVQEWLKKYYEDYFLLSDKQQVSLVNELLESNEQEKPQRIAFLLEKIPVQVLQILMREFIKQGVKEK</sequence>
<keyword evidence="3 4" id="KW-0443">Lipid metabolism</keyword>
<dbReference type="PROSITE" id="PS51635">
    <property type="entry name" value="PNPLA"/>
    <property type="match status" value="1"/>
</dbReference>
<evidence type="ECO:0000256" key="3">
    <source>
        <dbReference type="ARBA" id="ARBA00023098"/>
    </source>
</evidence>
<dbReference type="GO" id="GO:0016042">
    <property type="term" value="P:lipid catabolic process"/>
    <property type="evidence" value="ECO:0007669"/>
    <property type="project" value="UniProtKB-UniRule"/>
</dbReference>
<accession>A0AA91JPR7</accession>
<protein>
    <recommendedName>
        <fullName evidence="5">PNPLA domain-containing protein</fullName>
    </recommendedName>
</protein>
<evidence type="ECO:0000256" key="4">
    <source>
        <dbReference type="PROSITE-ProRule" id="PRU01161"/>
    </source>
</evidence>
<dbReference type="GO" id="GO:0016787">
    <property type="term" value="F:hydrolase activity"/>
    <property type="evidence" value="ECO:0007669"/>
    <property type="project" value="UniProtKB-UniRule"/>
</dbReference>
<dbReference type="SUPFAM" id="SSF52151">
    <property type="entry name" value="FabD/lysophospholipase-like"/>
    <property type="match status" value="1"/>
</dbReference>
<dbReference type="PANTHER" id="PTHR14226:SF57">
    <property type="entry name" value="BLR7027 PROTEIN"/>
    <property type="match status" value="1"/>
</dbReference>
<dbReference type="InterPro" id="IPR016035">
    <property type="entry name" value="Acyl_Trfase/lysoPLipase"/>
</dbReference>
<keyword evidence="2 4" id="KW-0442">Lipid degradation</keyword>
<feature type="short sequence motif" description="GXSXG" evidence="4">
    <location>
        <begin position="176"/>
        <end position="180"/>
    </location>
</feature>
<evidence type="ECO:0000259" key="5">
    <source>
        <dbReference type="PROSITE" id="PS51635"/>
    </source>
</evidence>
<dbReference type="PANTHER" id="PTHR14226">
    <property type="entry name" value="NEUROPATHY TARGET ESTERASE/SWISS CHEESE D.MELANOGASTER"/>
    <property type="match status" value="1"/>
</dbReference>
<evidence type="ECO:0000256" key="1">
    <source>
        <dbReference type="ARBA" id="ARBA00022801"/>
    </source>
</evidence>
<dbReference type="EMBL" id="JXLC01000006">
    <property type="protein sequence ID" value="OJG92402.1"/>
    <property type="molecule type" value="Genomic_DNA"/>
</dbReference>
<dbReference type="AlphaFoldDB" id="A0AA91JPR7"/>
<evidence type="ECO:0000256" key="2">
    <source>
        <dbReference type="ARBA" id="ARBA00022963"/>
    </source>
</evidence>
<keyword evidence="1 4" id="KW-0378">Hydrolase</keyword>
<dbReference type="CDD" id="cd07209">
    <property type="entry name" value="Pat_hypo_Ecoli_Z1214_like"/>
    <property type="match status" value="1"/>
</dbReference>
<organism evidence="6 7">
    <name type="scientific">Enterococcus silesiacus</name>
    <dbReference type="NCBI Taxonomy" id="332949"/>
    <lineage>
        <taxon>Bacteria</taxon>
        <taxon>Bacillati</taxon>
        <taxon>Bacillota</taxon>
        <taxon>Bacilli</taxon>
        <taxon>Lactobacillales</taxon>
        <taxon>Enterococcaceae</taxon>
        <taxon>Enterococcus</taxon>
    </lineage>
</organism>
<feature type="short sequence motif" description="DGA/G" evidence="4">
    <location>
        <begin position="316"/>
        <end position="318"/>
    </location>
</feature>
<comment type="caution">
    <text evidence="6">The sequence shown here is derived from an EMBL/GenBank/DDBJ whole genome shotgun (WGS) entry which is preliminary data.</text>
</comment>
<name>A0AA91JPR7_9ENTE</name>
<feature type="domain" description="PNPLA" evidence="5">
    <location>
        <begin position="145"/>
        <end position="329"/>
    </location>
</feature>
<dbReference type="Proteomes" id="UP000183039">
    <property type="component" value="Unassembled WGS sequence"/>
</dbReference>
<dbReference type="InterPro" id="IPR002641">
    <property type="entry name" value="PNPLA_dom"/>
</dbReference>
<evidence type="ECO:0000313" key="6">
    <source>
        <dbReference type="EMBL" id="OJG92402.1"/>
    </source>
</evidence>
<reference evidence="6 7" key="1">
    <citation type="submission" date="2014-12" db="EMBL/GenBank/DDBJ databases">
        <title>Draft genome sequences of 29 type strains of Enterococci.</title>
        <authorList>
            <person name="Zhong Z."/>
            <person name="Sun Z."/>
            <person name="Liu W."/>
            <person name="Zhang W."/>
            <person name="Zhang H."/>
        </authorList>
    </citation>
    <scope>NUCLEOTIDE SEQUENCE [LARGE SCALE GENOMIC DNA]</scope>
    <source>
        <strain evidence="6 7">DSM 22801</strain>
    </source>
</reference>
<feature type="short sequence motif" description="GXGXXG" evidence="4">
    <location>
        <begin position="149"/>
        <end position="154"/>
    </location>
</feature>
<feature type="active site" description="Nucleophile" evidence="4">
    <location>
        <position position="178"/>
    </location>
</feature>
<gene>
    <name evidence="6" type="ORF">RV15_GL003195</name>
</gene>
<feature type="active site" description="Proton acceptor" evidence="4">
    <location>
        <position position="316"/>
    </location>
</feature>
<proteinExistence type="predicted"/>